<dbReference type="SMART" id="SM00353">
    <property type="entry name" value="HLH"/>
    <property type="match status" value="1"/>
</dbReference>
<evidence type="ECO:0000313" key="7">
    <source>
        <dbReference type="EMBL" id="CAD1846787.1"/>
    </source>
</evidence>
<dbReference type="GO" id="GO:0046983">
    <property type="term" value="F:protein dimerization activity"/>
    <property type="evidence" value="ECO:0007669"/>
    <property type="project" value="InterPro"/>
</dbReference>
<accession>A0A6V7QV60</accession>
<dbReference type="CDD" id="cd11446">
    <property type="entry name" value="bHLH_AtILR3_like"/>
    <property type="match status" value="1"/>
</dbReference>
<gene>
    <name evidence="7" type="ORF">CB5_LOCUS29998</name>
</gene>
<dbReference type="InterPro" id="IPR011598">
    <property type="entry name" value="bHLH_dom"/>
</dbReference>
<dbReference type="InterPro" id="IPR044818">
    <property type="entry name" value="ILR3-like"/>
</dbReference>
<keyword evidence="3" id="KW-0804">Transcription</keyword>
<dbReference type="GO" id="GO:0006879">
    <property type="term" value="P:intracellular iron ion homeostasis"/>
    <property type="evidence" value="ECO:0007669"/>
    <property type="project" value="InterPro"/>
</dbReference>
<protein>
    <recommendedName>
        <fullName evidence="6">BHLH domain-containing protein</fullName>
    </recommendedName>
</protein>
<keyword evidence="2" id="KW-0805">Transcription regulation</keyword>
<evidence type="ECO:0000256" key="2">
    <source>
        <dbReference type="ARBA" id="ARBA00023015"/>
    </source>
</evidence>
<dbReference type="Gene3D" id="4.10.280.10">
    <property type="entry name" value="Helix-loop-helix DNA-binding domain"/>
    <property type="match status" value="1"/>
</dbReference>
<dbReference type="Pfam" id="PF00010">
    <property type="entry name" value="HLH"/>
    <property type="match status" value="1"/>
</dbReference>
<reference evidence="7" key="1">
    <citation type="submission" date="2020-07" db="EMBL/GenBank/DDBJ databases">
        <authorList>
            <person name="Lin J."/>
        </authorList>
    </citation>
    <scope>NUCLEOTIDE SEQUENCE</scope>
</reference>
<evidence type="ECO:0000259" key="6">
    <source>
        <dbReference type="PROSITE" id="PS50888"/>
    </source>
</evidence>
<proteinExistence type="inferred from homology"/>
<dbReference type="Gene3D" id="1.20.5.1000">
    <property type="entry name" value="arf6 gtpase in complex with a specific effector, jip4"/>
    <property type="match status" value="1"/>
</dbReference>
<dbReference type="SUPFAM" id="SSF47459">
    <property type="entry name" value="HLH, helix-loop-helix DNA-binding domain"/>
    <property type="match status" value="1"/>
</dbReference>
<dbReference type="PANTHER" id="PTHR46133">
    <property type="entry name" value="BHLH TRANSCRIPTION FACTOR"/>
    <property type="match status" value="1"/>
</dbReference>
<evidence type="ECO:0000256" key="1">
    <source>
        <dbReference type="ARBA" id="ARBA00005510"/>
    </source>
</evidence>
<name>A0A6V7QV60_ANACO</name>
<sequence length="236" mass="26293">MGSPENPNWFLDCALIDELPVADGGCVGALKGSILFQCKIWKIHYGLETDGPCVNSGGSNESGSRKRIRSESCRRPASKACREKMRRDKLNERFLELGSVLDPGKPLKVNKEAILSDATRMVIQLRDDAQKLKDSNESLQAKIEELKAEKSELRDEKQRLKAEKDGLEQQIKILNSRPSFIPQPPLIPTAFAARNHSEGQKLVMPIIGYPGFPMWQFMPPSDVDTSQDTENCSPVA</sequence>
<dbReference type="EMBL" id="CAJEUB010000023">
    <property type="protein sequence ID" value="CAD1846787.1"/>
    <property type="molecule type" value="Genomic_DNA"/>
</dbReference>
<dbReference type="AlphaFoldDB" id="A0A6V7QV60"/>
<feature type="coiled-coil region" evidence="4">
    <location>
        <begin position="115"/>
        <end position="177"/>
    </location>
</feature>
<dbReference type="PROSITE" id="PS50888">
    <property type="entry name" value="BHLH"/>
    <property type="match status" value="1"/>
</dbReference>
<organism evidence="7">
    <name type="scientific">Ananas comosus var. bracteatus</name>
    <name type="common">red pineapple</name>
    <dbReference type="NCBI Taxonomy" id="296719"/>
    <lineage>
        <taxon>Eukaryota</taxon>
        <taxon>Viridiplantae</taxon>
        <taxon>Streptophyta</taxon>
        <taxon>Embryophyta</taxon>
        <taxon>Tracheophyta</taxon>
        <taxon>Spermatophyta</taxon>
        <taxon>Magnoliopsida</taxon>
        <taxon>Liliopsida</taxon>
        <taxon>Poales</taxon>
        <taxon>Bromeliaceae</taxon>
        <taxon>Bromelioideae</taxon>
        <taxon>Ananas</taxon>
    </lineage>
</organism>
<evidence type="ECO:0000256" key="4">
    <source>
        <dbReference type="SAM" id="Coils"/>
    </source>
</evidence>
<dbReference type="PANTHER" id="PTHR46133:SF28">
    <property type="entry name" value="BHLH TRANSCRIPTION FACTOR"/>
    <property type="match status" value="1"/>
</dbReference>
<comment type="similarity">
    <text evidence="1">Belongs to the bHLH protein family.</text>
</comment>
<feature type="region of interest" description="Disordered" evidence="5">
    <location>
        <begin position="54"/>
        <end position="75"/>
    </location>
</feature>
<feature type="domain" description="BHLH" evidence="6">
    <location>
        <begin position="74"/>
        <end position="125"/>
    </location>
</feature>
<evidence type="ECO:0000256" key="3">
    <source>
        <dbReference type="ARBA" id="ARBA00023163"/>
    </source>
</evidence>
<dbReference type="CDD" id="cd14686">
    <property type="entry name" value="bZIP"/>
    <property type="match status" value="1"/>
</dbReference>
<dbReference type="GO" id="GO:0003700">
    <property type="term" value="F:DNA-binding transcription factor activity"/>
    <property type="evidence" value="ECO:0007669"/>
    <property type="project" value="InterPro"/>
</dbReference>
<keyword evidence="4" id="KW-0175">Coiled coil</keyword>
<evidence type="ECO:0000256" key="5">
    <source>
        <dbReference type="SAM" id="MobiDB-lite"/>
    </source>
</evidence>
<dbReference type="InterPro" id="IPR036638">
    <property type="entry name" value="HLH_DNA-bd_sf"/>
</dbReference>